<evidence type="ECO:0000256" key="2">
    <source>
        <dbReference type="PROSITE-ProRule" id="PRU00176"/>
    </source>
</evidence>
<dbReference type="Gene3D" id="3.30.70.330">
    <property type="match status" value="1"/>
</dbReference>
<gene>
    <name evidence="6" type="ORF">SLEP1_g25487</name>
</gene>
<dbReference type="GO" id="GO:0003723">
    <property type="term" value="F:RNA binding"/>
    <property type="evidence" value="ECO:0007669"/>
    <property type="project" value="UniProtKB-UniRule"/>
</dbReference>
<feature type="compositionally biased region" description="Polar residues" evidence="3">
    <location>
        <begin position="279"/>
        <end position="291"/>
    </location>
</feature>
<dbReference type="InterPro" id="IPR012677">
    <property type="entry name" value="Nucleotide-bd_a/b_plait_sf"/>
</dbReference>
<feature type="region of interest" description="Disordered" evidence="3">
    <location>
        <begin position="1"/>
        <end position="39"/>
    </location>
</feature>
<dbReference type="AlphaFoldDB" id="A0AAV5JTJ0"/>
<sequence length="587" mass="63515">MDPMTDEQINFGEDEYGGSQKMQYPRGGTIPALADEEPMGEDDEYDELYNDVNVGEGFLHMHHLEALSQPGGMANSGSEGQQAINKPEIGSVSYPSGSSISQKVGVMDMARDAQVKNLGFQGLVSAPSKIGVNPFDLPQKIANDTAQSLNSGAASPQGTPKIPTNQVGMNSNHSMVNENQIRPHVENGSTMLFVGELHWWTTNAELESACSQYGRVNKIKFYDERASGKSKGYCQIEFYDPGAAASCKKGMNSHVFNGRACVLAFASSQTLKQMGASYMNRTEGQSQSQSQGKRMNNGLGKGGNMNNQSGNAGRNYGRGAWGQGPGGKGGYRQGPTSNGFGVPPDGMMHPQGMMGAGFDPTYMGRGGYGAFPSPGFPGMLPPFPAVNAIGLAGVAPYVNLTFFGWGVAPNGMGMMGSSGMDGLHAGMWSDTSMGGWGGEEHDHQTRESSYGGEDGASEYGYEEGNHEKGRSSATSREKEQPSEHEWSKNTNRREEKEGYREHRQRDRDLDYEDDWDRGQSSSRSRSKSGVVPEEKHRCYIHLLAFSMISIHLEEECGLLRDTVSFTFVAMGLTGPLLAIILNLRDKL</sequence>
<keyword evidence="4" id="KW-0812">Transmembrane</keyword>
<evidence type="ECO:0000313" key="7">
    <source>
        <dbReference type="Proteomes" id="UP001054252"/>
    </source>
</evidence>
<dbReference type="PROSITE" id="PS50102">
    <property type="entry name" value="RRM"/>
    <property type="match status" value="1"/>
</dbReference>
<dbReference type="Pfam" id="PF00076">
    <property type="entry name" value="RRM_1"/>
    <property type="match status" value="1"/>
</dbReference>
<dbReference type="InterPro" id="IPR000504">
    <property type="entry name" value="RRM_dom"/>
</dbReference>
<evidence type="ECO:0000256" key="3">
    <source>
        <dbReference type="SAM" id="MobiDB-lite"/>
    </source>
</evidence>
<accession>A0AAV5JTJ0</accession>
<dbReference type="SUPFAM" id="SSF54928">
    <property type="entry name" value="RNA-binding domain, RBD"/>
    <property type="match status" value="1"/>
</dbReference>
<dbReference type="GO" id="GO:0006397">
    <property type="term" value="P:mRNA processing"/>
    <property type="evidence" value="ECO:0007669"/>
    <property type="project" value="UniProtKB-KW"/>
</dbReference>
<keyword evidence="2" id="KW-0694">RNA-binding</keyword>
<keyword evidence="4" id="KW-0472">Membrane</keyword>
<organism evidence="6 7">
    <name type="scientific">Rubroshorea leprosula</name>
    <dbReference type="NCBI Taxonomy" id="152421"/>
    <lineage>
        <taxon>Eukaryota</taxon>
        <taxon>Viridiplantae</taxon>
        <taxon>Streptophyta</taxon>
        <taxon>Embryophyta</taxon>
        <taxon>Tracheophyta</taxon>
        <taxon>Spermatophyta</taxon>
        <taxon>Magnoliopsida</taxon>
        <taxon>eudicotyledons</taxon>
        <taxon>Gunneridae</taxon>
        <taxon>Pentapetalae</taxon>
        <taxon>rosids</taxon>
        <taxon>malvids</taxon>
        <taxon>Malvales</taxon>
        <taxon>Dipterocarpaceae</taxon>
        <taxon>Rubroshorea</taxon>
    </lineage>
</organism>
<dbReference type="InterPro" id="IPR034772">
    <property type="entry name" value="CPSF6/7"/>
</dbReference>
<keyword evidence="7" id="KW-1185">Reference proteome</keyword>
<dbReference type="GO" id="GO:0005634">
    <property type="term" value="C:nucleus"/>
    <property type="evidence" value="ECO:0007669"/>
    <property type="project" value="UniProtKB-SubCell"/>
</dbReference>
<comment type="caution">
    <text evidence="6">The sequence shown here is derived from an EMBL/GenBank/DDBJ whole genome shotgun (WGS) entry which is preliminary data.</text>
</comment>
<dbReference type="EMBL" id="BPVZ01000041">
    <property type="protein sequence ID" value="GKV14647.1"/>
    <property type="molecule type" value="Genomic_DNA"/>
</dbReference>
<keyword evidence="4" id="KW-1133">Transmembrane helix</keyword>
<comment type="similarity">
    <text evidence="1">Belongs to the RRM CPSF6/7 family.</text>
</comment>
<evidence type="ECO:0000259" key="5">
    <source>
        <dbReference type="PROSITE" id="PS50102"/>
    </source>
</evidence>
<name>A0AAV5JTJ0_9ROSI</name>
<feature type="transmembrane region" description="Helical" evidence="4">
    <location>
        <begin position="563"/>
        <end position="583"/>
    </location>
</feature>
<feature type="domain" description="RRM" evidence="5">
    <location>
        <begin position="190"/>
        <end position="268"/>
    </location>
</feature>
<protein>
    <recommendedName>
        <fullName evidence="5">RRM domain-containing protein</fullName>
    </recommendedName>
</protein>
<feature type="region of interest" description="Disordered" evidence="3">
    <location>
        <begin position="279"/>
        <end position="345"/>
    </location>
</feature>
<dbReference type="PANTHER" id="PTHR23204">
    <property type="entry name" value="CLEAVAGE AND POLYADENYLATION SPECIFIC FACTOR"/>
    <property type="match status" value="1"/>
</dbReference>
<feature type="region of interest" description="Disordered" evidence="3">
    <location>
        <begin position="431"/>
        <end position="530"/>
    </location>
</feature>
<feature type="compositionally biased region" description="Gly residues" evidence="3">
    <location>
        <begin position="319"/>
        <end position="332"/>
    </location>
</feature>
<dbReference type="InterPro" id="IPR035979">
    <property type="entry name" value="RBD_domain_sf"/>
</dbReference>
<evidence type="ECO:0000256" key="1">
    <source>
        <dbReference type="ARBA" id="ARBA00006265"/>
    </source>
</evidence>
<evidence type="ECO:0000256" key="4">
    <source>
        <dbReference type="SAM" id="Phobius"/>
    </source>
</evidence>
<dbReference type="SMART" id="SM00360">
    <property type="entry name" value="RRM"/>
    <property type="match status" value="1"/>
</dbReference>
<evidence type="ECO:0000313" key="6">
    <source>
        <dbReference type="EMBL" id="GKV14647.1"/>
    </source>
</evidence>
<dbReference type="Proteomes" id="UP001054252">
    <property type="component" value="Unassembled WGS sequence"/>
</dbReference>
<dbReference type="CDD" id="cd12372">
    <property type="entry name" value="RRM_CFIm68_CFIm59"/>
    <property type="match status" value="1"/>
</dbReference>
<reference evidence="6 7" key="1">
    <citation type="journal article" date="2021" name="Commun. Biol.">
        <title>The genome of Shorea leprosula (Dipterocarpaceae) highlights the ecological relevance of drought in aseasonal tropical rainforests.</title>
        <authorList>
            <person name="Ng K.K.S."/>
            <person name="Kobayashi M.J."/>
            <person name="Fawcett J.A."/>
            <person name="Hatakeyama M."/>
            <person name="Paape T."/>
            <person name="Ng C.H."/>
            <person name="Ang C.C."/>
            <person name="Tnah L.H."/>
            <person name="Lee C.T."/>
            <person name="Nishiyama T."/>
            <person name="Sese J."/>
            <person name="O'Brien M.J."/>
            <person name="Copetti D."/>
            <person name="Mohd Noor M.I."/>
            <person name="Ong R.C."/>
            <person name="Putra M."/>
            <person name="Sireger I.Z."/>
            <person name="Indrioko S."/>
            <person name="Kosugi Y."/>
            <person name="Izuno A."/>
            <person name="Isagi Y."/>
            <person name="Lee S.L."/>
            <person name="Shimizu K.K."/>
        </authorList>
    </citation>
    <scope>NUCLEOTIDE SEQUENCE [LARGE SCALE GENOMIC DNA]</scope>
    <source>
        <strain evidence="6">214</strain>
    </source>
</reference>
<proteinExistence type="inferred from homology"/>
<feature type="compositionally biased region" description="Basic and acidic residues" evidence="3">
    <location>
        <begin position="463"/>
        <end position="508"/>
    </location>
</feature>